<dbReference type="GO" id="GO:0003677">
    <property type="term" value="F:DNA binding"/>
    <property type="evidence" value="ECO:0007669"/>
    <property type="project" value="UniProtKB-UniRule"/>
</dbReference>
<dbReference type="InterPro" id="IPR050624">
    <property type="entry name" value="HTH-type_Tx_Regulator"/>
</dbReference>
<organism evidence="4 5">
    <name type="scientific">Hydrogenothermus marinus</name>
    <dbReference type="NCBI Taxonomy" id="133270"/>
    <lineage>
        <taxon>Bacteria</taxon>
        <taxon>Pseudomonadati</taxon>
        <taxon>Aquificota</taxon>
        <taxon>Aquificia</taxon>
        <taxon>Aquificales</taxon>
        <taxon>Hydrogenothermaceae</taxon>
        <taxon>Hydrogenothermus</taxon>
    </lineage>
</organism>
<dbReference type="InterPro" id="IPR009057">
    <property type="entry name" value="Homeodomain-like_sf"/>
</dbReference>
<keyword evidence="1 2" id="KW-0238">DNA-binding</keyword>
<dbReference type="Gene3D" id="1.10.10.60">
    <property type="entry name" value="Homeodomain-like"/>
    <property type="match status" value="1"/>
</dbReference>
<feature type="domain" description="HTH tetR-type" evidence="3">
    <location>
        <begin position="4"/>
        <end position="64"/>
    </location>
</feature>
<name>A0A3M0BLN1_9AQUI</name>
<evidence type="ECO:0000313" key="4">
    <source>
        <dbReference type="EMBL" id="RMA97179.1"/>
    </source>
</evidence>
<evidence type="ECO:0000313" key="5">
    <source>
        <dbReference type="Proteomes" id="UP000280842"/>
    </source>
</evidence>
<dbReference type="PRINTS" id="PR00455">
    <property type="entry name" value="HTHTETR"/>
</dbReference>
<evidence type="ECO:0000259" key="3">
    <source>
        <dbReference type="PROSITE" id="PS50977"/>
    </source>
</evidence>
<proteinExistence type="predicted"/>
<accession>A0A3M0BLN1</accession>
<gene>
    <name evidence="4" type="ORF">CLV39_0834</name>
</gene>
<keyword evidence="5" id="KW-1185">Reference proteome</keyword>
<sequence length="184" mass="21702">MSQSDTKQRLINSAIKIFSEKGFFNTKVSDIVKDAGVAQGTFYIYFKSKEDIFIYIIETITAQIENIIKENKSLNLPIDKKLEKFNSELFSLLYKYKNIGRIFFFQLLCIDEKFKNIFLQTNKKISQFYLELFKEYKEKELITDLFMGFGKRLFEFSILIEDKPLEEILTEYKKGIKVILGGLK</sequence>
<dbReference type="RefSeq" id="WP_121922966.1">
    <property type="nucleotide sequence ID" value="NZ_REFO01000011.1"/>
</dbReference>
<evidence type="ECO:0000256" key="1">
    <source>
        <dbReference type="ARBA" id="ARBA00023125"/>
    </source>
</evidence>
<dbReference type="EMBL" id="REFO01000011">
    <property type="protein sequence ID" value="RMA97179.1"/>
    <property type="molecule type" value="Genomic_DNA"/>
</dbReference>
<dbReference type="Gene3D" id="1.10.357.10">
    <property type="entry name" value="Tetracycline Repressor, domain 2"/>
    <property type="match status" value="1"/>
</dbReference>
<dbReference type="AlphaFoldDB" id="A0A3M0BLN1"/>
<dbReference type="Pfam" id="PF00440">
    <property type="entry name" value="TetR_N"/>
    <property type="match status" value="1"/>
</dbReference>
<dbReference type="PANTHER" id="PTHR43479:SF11">
    <property type="entry name" value="ACREF_ENVCD OPERON REPRESSOR-RELATED"/>
    <property type="match status" value="1"/>
</dbReference>
<dbReference type="PANTHER" id="PTHR43479">
    <property type="entry name" value="ACREF/ENVCD OPERON REPRESSOR-RELATED"/>
    <property type="match status" value="1"/>
</dbReference>
<evidence type="ECO:0000256" key="2">
    <source>
        <dbReference type="PROSITE-ProRule" id="PRU00335"/>
    </source>
</evidence>
<dbReference type="InterPro" id="IPR001647">
    <property type="entry name" value="HTH_TetR"/>
</dbReference>
<dbReference type="SUPFAM" id="SSF46689">
    <property type="entry name" value="Homeodomain-like"/>
    <property type="match status" value="1"/>
</dbReference>
<protein>
    <submittedName>
        <fullName evidence="4">TetR family transcriptional regulator</fullName>
    </submittedName>
</protein>
<dbReference type="PROSITE" id="PS50977">
    <property type="entry name" value="HTH_TETR_2"/>
    <property type="match status" value="1"/>
</dbReference>
<comment type="caution">
    <text evidence="4">The sequence shown here is derived from an EMBL/GenBank/DDBJ whole genome shotgun (WGS) entry which is preliminary data.</text>
</comment>
<feature type="DNA-binding region" description="H-T-H motif" evidence="2">
    <location>
        <begin position="27"/>
        <end position="46"/>
    </location>
</feature>
<dbReference type="OrthoDB" id="13453at2"/>
<dbReference type="Proteomes" id="UP000280842">
    <property type="component" value="Unassembled WGS sequence"/>
</dbReference>
<reference evidence="4 5" key="1">
    <citation type="submission" date="2018-10" db="EMBL/GenBank/DDBJ databases">
        <title>Genomic Encyclopedia of Archaeal and Bacterial Type Strains, Phase II (KMG-II): from individual species to whole genera.</title>
        <authorList>
            <person name="Goeker M."/>
        </authorList>
    </citation>
    <scope>NUCLEOTIDE SEQUENCE [LARGE SCALE GENOMIC DNA]</scope>
    <source>
        <strain evidence="4 5">VM1</strain>
    </source>
</reference>